<dbReference type="PANTHER" id="PTHR48104">
    <property type="entry name" value="METACASPASE-4"/>
    <property type="match status" value="1"/>
</dbReference>
<dbReference type="InterPro" id="IPR011189">
    <property type="entry name" value="UCP_caspase_lke"/>
</dbReference>
<protein>
    <submittedName>
        <fullName evidence="2">Peptidase C14 caspase catalytic subunit p20</fullName>
    </submittedName>
</protein>
<dbReference type="AlphaFoldDB" id="A0A1Z4GDN2"/>
<dbReference type="EMBL" id="AP018174">
    <property type="protein sequence ID" value="BAY15446.1"/>
    <property type="molecule type" value="Genomic_DNA"/>
</dbReference>
<dbReference type="InterPro" id="IPR011600">
    <property type="entry name" value="Pept_C14_caspase"/>
</dbReference>
<dbReference type="Gene3D" id="3.40.50.1460">
    <property type="match status" value="1"/>
</dbReference>
<dbReference type="GO" id="GO:0004197">
    <property type="term" value="F:cysteine-type endopeptidase activity"/>
    <property type="evidence" value="ECO:0007669"/>
    <property type="project" value="InterPro"/>
</dbReference>
<feature type="domain" description="Peptidase C14 caspase" evidence="1">
    <location>
        <begin position="41"/>
        <end position="291"/>
    </location>
</feature>
<dbReference type="SUPFAM" id="SSF52129">
    <property type="entry name" value="Caspase-like"/>
    <property type="match status" value="1"/>
</dbReference>
<dbReference type="InterPro" id="IPR029030">
    <property type="entry name" value="Caspase-like_dom_sf"/>
</dbReference>
<dbReference type="GO" id="GO:0005737">
    <property type="term" value="C:cytoplasm"/>
    <property type="evidence" value="ECO:0007669"/>
    <property type="project" value="TreeGrafter"/>
</dbReference>
<dbReference type="GO" id="GO:0006508">
    <property type="term" value="P:proteolysis"/>
    <property type="evidence" value="ECO:0007669"/>
    <property type="project" value="InterPro"/>
</dbReference>
<name>A0A1Z4GDN2_9CYAN</name>
<keyword evidence="3" id="KW-1185">Reference proteome</keyword>
<organism evidence="2 3">
    <name type="scientific">Anabaenopsis circularis NIES-21</name>
    <dbReference type="NCBI Taxonomy" id="1085406"/>
    <lineage>
        <taxon>Bacteria</taxon>
        <taxon>Bacillati</taxon>
        <taxon>Cyanobacteriota</taxon>
        <taxon>Cyanophyceae</taxon>
        <taxon>Nostocales</taxon>
        <taxon>Nodulariaceae</taxon>
        <taxon>Anabaenopsis</taxon>
    </lineage>
</organism>
<dbReference type="OrthoDB" id="505527at2"/>
<dbReference type="Pfam" id="PF00656">
    <property type="entry name" value="Peptidase_C14"/>
    <property type="match status" value="1"/>
</dbReference>
<dbReference type="InterPro" id="IPR050452">
    <property type="entry name" value="Metacaspase"/>
</dbReference>
<evidence type="ECO:0000259" key="1">
    <source>
        <dbReference type="Pfam" id="PF00656"/>
    </source>
</evidence>
<evidence type="ECO:0000313" key="2">
    <source>
        <dbReference type="EMBL" id="BAY15446.1"/>
    </source>
</evidence>
<dbReference type="Proteomes" id="UP000218287">
    <property type="component" value="Chromosome"/>
</dbReference>
<dbReference type="PANTHER" id="PTHR48104:SF30">
    <property type="entry name" value="METACASPASE-1"/>
    <property type="match status" value="1"/>
</dbReference>
<evidence type="ECO:0000313" key="3">
    <source>
        <dbReference type="Proteomes" id="UP000218287"/>
    </source>
</evidence>
<dbReference type="PIRSF" id="PIRSF007398">
    <property type="entry name" value="Sll0148_caspase"/>
    <property type="match status" value="1"/>
</dbReference>
<gene>
    <name evidence="2" type="ORF">NIES21_12630</name>
</gene>
<accession>A0A1Z4GDN2</accession>
<reference evidence="2 3" key="1">
    <citation type="submission" date="2017-06" db="EMBL/GenBank/DDBJ databases">
        <title>Genome sequencing of cyanobaciteial culture collection at National Institute for Environmental Studies (NIES).</title>
        <authorList>
            <person name="Hirose Y."/>
            <person name="Shimura Y."/>
            <person name="Fujisawa T."/>
            <person name="Nakamura Y."/>
            <person name="Kawachi M."/>
        </authorList>
    </citation>
    <scope>NUCLEOTIDE SEQUENCE [LARGE SCALE GENOMIC DNA]</scope>
    <source>
        <strain evidence="2 3">NIES-21</strain>
    </source>
</reference>
<proteinExistence type="predicted"/>
<sequence>MKRRTFLQRIGSILAVLGVTEAEWLTLSDRYAQALAQPTPRKLALLIGINQYRKSPSLSGCLTDVELQKELLIHRFGFLAANILTLTDEQASREFIEAAFLDHFGKQVKSDDVVVFHFSGYGTRIKLNESEDTLQNALVPTNENLEIQNENIATYLLEETLLLLLRSLPTERVTAVLDTSYDTPSTIQPTGWRIRTRQELPTAQLATAEIEFLQQLKTKTLFSPAVILSATSDPKQVAKEGLFSGFSAGLFTYALTQYLWETTPATTLQFSLSHVDSTMFKWGSKQQPSLVNGKKALTSESLLLDQNTGAEGAIIATEEDGKNVQLWLGGLPAQVLENYGVNSRFTSVNGEQLILRSRTGLTAKAQISAGDVANPLQVGQLVQEAVRVLPRNISLNIALDSALERIERVDATSAFAAMASMVSVVTGEQTLDYVFGKLSQTPSRYALFTPAGQLIANSAGEVGEAVKVAVTRLGAKLPHLLAAKLWRLIENEGSSRLPIKSSLEIVNGISPKVILQRETLRTLDPKIPKKSLNGLNAPLTALSTPIVQIGSRIQYRIQNKGDRSVYLMLLGLKNHRTAIAFYPWQTVEEPNTSETKPLLQQVMIPAGETITLPQNVATSGWTISGPAYECEHQLILSISPFTTTLKALETPKYPAGDQQPIGALANPWEIAQAVLQDLHNASITTAEMNGTVNDLYQLNVNHWASFNFSFQVN</sequence>